<dbReference type="Proteomes" id="UP000572212">
    <property type="component" value="Unassembled WGS sequence"/>
</dbReference>
<dbReference type="Gene3D" id="3.40.190.10">
    <property type="entry name" value="Periplasmic binding protein-like II"/>
    <property type="match status" value="1"/>
</dbReference>
<dbReference type="GO" id="GO:0022857">
    <property type="term" value="F:transmembrane transporter activity"/>
    <property type="evidence" value="ECO:0007669"/>
    <property type="project" value="InterPro"/>
</dbReference>
<protein>
    <submittedName>
        <fullName evidence="3">Osmoprotectant transport system substrate-binding protein</fullName>
    </submittedName>
</protein>
<accession>A0A841RL24</accession>
<name>A0A841RL24_9BACI</name>
<feature type="chain" id="PRO_5039520873" evidence="1">
    <location>
        <begin position="23"/>
        <end position="295"/>
    </location>
</feature>
<sequence length="295" mass="32824">MKKKLIAFFSVLTLLLAGCGSGGDTITIGAITSTETKLMAHIYKQLIEDQTDLTVEVKEDLATSPVIIESMKAGDLQGSMQYTGTSLSSFFEIENPQDSEATLQQAKDAFAGDEFNFHWFDSHGFSNTYIFTVTRELAEEHNLEKVSDLKDIAGDLRAGFDTAWLEREEDGYPAFKEVYGIEFGDTKPMEISLVYDAVKNGEMDIVLAYSTDARIPEYDLVTLEDDLNFFPPYDASPVFLQETIDEYPEIADAIEPLLGLIDEEMMAILNGEVDIHGKSLEEAAEDFLVEQGLLE</sequence>
<feature type="signal peptide" evidence="1">
    <location>
        <begin position="1"/>
        <end position="22"/>
    </location>
</feature>
<dbReference type="SUPFAM" id="SSF53850">
    <property type="entry name" value="Periplasmic binding protein-like II"/>
    <property type="match status" value="1"/>
</dbReference>
<dbReference type="RefSeq" id="WP_184245437.1">
    <property type="nucleotide sequence ID" value="NZ_BAAACU010000058.1"/>
</dbReference>
<dbReference type="InterPro" id="IPR007210">
    <property type="entry name" value="ABC_Gly_betaine_transp_sub-bd"/>
</dbReference>
<gene>
    <name evidence="3" type="ORF">GGQ92_001106</name>
</gene>
<proteinExistence type="predicted"/>
<reference evidence="3 4" key="1">
    <citation type="submission" date="2020-08" db="EMBL/GenBank/DDBJ databases">
        <title>Genomic Encyclopedia of Type Strains, Phase IV (KMG-IV): sequencing the most valuable type-strain genomes for metagenomic binning, comparative biology and taxonomic classification.</title>
        <authorList>
            <person name="Goeker M."/>
        </authorList>
    </citation>
    <scope>NUCLEOTIDE SEQUENCE [LARGE SCALE GENOMIC DNA]</scope>
    <source>
        <strain evidence="3 4">DSM 11805</strain>
    </source>
</reference>
<evidence type="ECO:0000313" key="3">
    <source>
        <dbReference type="EMBL" id="MBB6512323.1"/>
    </source>
</evidence>
<keyword evidence="1" id="KW-0732">Signal</keyword>
<feature type="domain" description="ABC-type glycine betaine transport system substrate-binding" evidence="2">
    <location>
        <begin position="24"/>
        <end position="288"/>
    </location>
</feature>
<dbReference type="Gene3D" id="3.40.190.120">
    <property type="entry name" value="Osmoprotection protein (prox), domain 2"/>
    <property type="match status" value="1"/>
</dbReference>
<dbReference type="AlphaFoldDB" id="A0A841RL24"/>
<dbReference type="Pfam" id="PF04069">
    <property type="entry name" value="OpuAC"/>
    <property type="match status" value="1"/>
</dbReference>
<evidence type="ECO:0000259" key="2">
    <source>
        <dbReference type="Pfam" id="PF04069"/>
    </source>
</evidence>
<organism evidence="3 4">
    <name type="scientific">Gracilibacillus halotolerans</name>
    <dbReference type="NCBI Taxonomy" id="74386"/>
    <lineage>
        <taxon>Bacteria</taxon>
        <taxon>Bacillati</taxon>
        <taxon>Bacillota</taxon>
        <taxon>Bacilli</taxon>
        <taxon>Bacillales</taxon>
        <taxon>Bacillaceae</taxon>
        <taxon>Gracilibacillus</taxon>
    </lineage>
</organism>
<evidence type="ECO:0000256" key="1">
    <source>
        <dbReference type="SAM" id="SignalP"/>
    </source>
</evidence>
<dbReference type="EMBL" id="JACHON010000003">
    <property type="protein sequence ID" value="MBB6512323.1"/>
    <property type="molecule type" value="Genomic_DNA"/>
</dbReference>
<comment type="caution">
    <text evidence="3">The sequence shown here is derived from an EMBL/GenBank/DDBJ whole genome shotgun (WGS) entry which is preliminary data.</text>
</comment>
<dbReference type="GO" id="GO:0043190">
    <property type="term" value="C:ATP-binding cassette (ABC) transporter complex"/>
    <property type="evidence" value="ECO:0007669"/>
    <property type="project" value="InterPro"/>
</dbReference>
<dbReference type="PROSITE" id="PS51257">
    <property type="entry name" value="PROKAR_LIPOPROTEIN"/>
    <property type="match status" value="1"/>
</dbReference>
<evidence type="ECO:0000313" key="4">
    <source>
        <dbReference type="Proteomes" id="UP000572212"/>
    </source>
</evidence>
<keyword evidence="4" id="KW-1185">Reference proteome</keyword>